<dbReference type="GO" id="GO:0005524">
    <property type="term" value="F:ATP binding"/>
    <property type="evidence" value="ECO:0007669"/>
    <property type="project" value="InterPro"/>
</dbReference>
<gene>
    <name evidence="2" type="ORF">LGLO00237_LOCUS19047</name>
</gene>
<sequence length="102" mass="11808">MVFHGSFRQLEVCVKQLKKKFSINDLKDIRQEIALWRSMRHPNIVLFIGASYSKERGVQIVMEDMKGGDLLNRVKKTNGDGIHNQPCIPKSRTFQELFEGCQ</sequence>
<dbReference type="AlphaFoldDB" id="A0A7S3Z020"/>
<reference evidence="2" key="1">
    <citation type="submission" date="2021-01" db="EMBL/GenBank/DDBJ databases">
        <authorList>
            <person name="Corre E."/>
            <person name="Pelletier E."/>
            <person name="Niang G."/>
            <person name="Scheremetjew M."/>
            <person name="Finn R."/>
            <person name="Kale V."/>
            <person name="Holt S."/>
            <person name="Cochrane G."/>
            <person name="Meng A."/>
            <person name="Brown T."/>
            <person name="Cohen L."/>
        </authorList>
    </citation>
    <scope>NUCLEOTIDE SEQUENCE</scope>
    <source>
        <strain evidence="2">CCCM811</strain>
    </source>
</reference>
<dbReference type="Gene3D" id="3.30.200.20">
    <property type="entry name" value="Phosphorylase Kinase, domain 1"/>
    <property type="match status" value="1"/>
</dbReference>
<dbReference type="InterPro" id="IPR000719">
    <property type="entry name" value="Prot_kinase_dom"/>
</dbReference>
<dbReference type="InterPro" id="IPR011009">
    <property type="entry name" value="Kinase-like_dom_sf"/>
</dbReference>
<evidence type="ECO:0000313" key="2">
    <source>
        <dbReference type="EMBL" id="CAE0667426.1"/>
    </source>
</evidence>
<dbReference type="SUPFAM" id="SSF56112">
    <property type="entry name" value="Protein kinase-like (PK-like)"/>
    <property type="match status" value="1"/>
</dbReference>
<organism evidence="2">
    <name type="scientific">Lotharella globosa</name>
    <dbReference type="NCBI Taxonomy" id="91324"/>
    <lineage>
        <taxon>Eukaryota</taxon>
        <taxon>Sar</taxon>
        <taxon>Rhizaria</taxon>
        <taxon>Cercozoa</taxon>
        <taxon>Chlorarachniophyceae</taxon>
        <taxon>Lotharella</taxon>
    </lineage>
</organism>
<accession>A0A7S3Z020</accession>
<dbReference type="InterPro" id="IPR051681">
    <property type="entry name" value="Ser/Thr_Kinases-Pseudokinases"/>
</dbReference>
<evidence type="ECO:0000259" key="1">
    <source>
        <dbReference type="PROSITE" id="PS50011"/>
    </source>
</evidence>
<dbReference type="InterPro" id="IPR001245">
    <property type="entry name" value="Ser-Thr/Tyr_kinase_cat_dom"/>
</dbReference>
<feature type="domain" description="Protein kinase" evidence="1">
    <location>
        <begin position="1"/>
        <end position="102"/>
    </location>
</feature>
<dbReference type="PROSITE" id="PS50011">
    <property type="entry name" value="PROTEIN_KINASE_DOM"/>
    <property type="match status" value="1"/>
</dbReference>
<dbReference type="EMBL" id="HBIV01026576">
    <property type="protein sequence ID" value="CAE0667426.1"/>
    <property type="molecule type" value="Transcribed_RNA"/>
</dbReference>
<proteinExistence type="predicted"/>
<dbReference type="PANTHER" id="PTHR44329">
    <property type="entry name" value="SERINE/THREONINE-PROTEIN KINASE TNNI3K-RELATED"/>
    <property type="match status" value="1"/>
</dbReference>
<dbReference type="GO" id="GO:0004674">
    <property type="term" value="F:protein serine/threonine kinase activity"/>
    <property type="evidence" value="ECO:0007669"/>
    <property type="project" value="TreeGrafter"/>
</dbReference>
<dbReference type="Pfam" id="PF07714">
    <property type="entry name" value="PK_Tyr_Ser-Thr"/>
    <property type="match status" value="1"/>
</dbReference>
<name>A0A7S3Z020_9EUKA</name>
<protein>
    <recommendedName>
        <fullName evidence="1">Protein kinase domain-containing protein</fullName>
    </recommendedName>
</protein>